<evidence type="ECO:0000256" key="3">
    <source>
        <dbReference type="ARBA" id="ARBA00004406"/>
    </source>
</evidence>
<evidence type="ECO:0000256" key="12">
    <source>
        <dbReference type="ARBA" id="ARBA00023136"/>
    </source>
</evidence>
<dbReference type="Gene3D" id="1.10.630.10">
    <property type="entry name" value="Cytochrome P450"/>
    <property type="match status" value="2"/>
</dbReference>
<keyword evidence="6 13" id="KW-0479">Metal-binding</keyword>
<keyword evidence="10 13" id="KW-0408">Iron</keyword>
<comment type="cofactor">
    <cofactor evidence="1 13">
        <name>heme</name>
        <dbReference type="ChEBI" id="CHEBI:30413"/>
    </cofactor>
</comment>
<dbReference type="Pfam" id="PF00067">
    <property type="entry name" value="p450"/>
    <property type="match status" value="2"/>
</dbReference>
<gene>
    <name evidence="16" type="primary">LOC105359491</name>
</gene>
<keyword evidence="7" id="KW-0256">Endoplasmic reticulum</keyword>
<evidence type="ECO:0000313" key="15">
    <source>
        <dbReference type="Proteomes" id="UP000695007"/>
    </source>
</evidence>
<dbReference type="GO" id="GO:0004497">
    <property type="term" value="F:monooxygenase activity"/>
    <property type="evidence" value="ECO:0007669"/>
    <property type="project" value="UniProtKB-KW"/>
</dbReference>
<keyword evidence="5 13" id="KW-0349">Heme</keyword>
<accession>A0AAJ6VL09</accession>
<dbReference type="GO" id="GO:0016705">
    <property type="term" value="F:oxidoreductase activity, acting on paired donors, with incorporation or reduction of molecular oxygen"/>
    <property type="evidence" value="ECO:0007669"/>
    <property type="project" value="InterPro"/>
</dbReference>
<dbReference type="InterPro" id="IPR017972">
    <property type="entry name" value="Cyt_P450_CS"/>
</dbReference>
<dbReference type="InterPro" id="IPR050476">
    <property type="entry name" value="Insect_CytP450_Detox"/>
</dbReference>
<evidence type="ECO:0000256" key="4">
    <source>
        <dbReference type="ARBA" id="ARBA00010617"/>
    </source>
</evidence>
<dbReference type="PRINTS" id="PR00463">
    <property type="entry name" value="EP450I"/>
</dbReference>
<dbReference type="CDD" id="cd11056">
    <property type="entry name" value="CYP6-like"/>
    <property type="match status" value="1"/>
</dbReference>
<comment type="subcellular location">
    <subcellularLocation>
        <location evidence="3">Endoplasmic reticulum membrane</location>
        <topology evidence="3">Peripheral membrane protein</topology>
    </subcellularLocation>
    <subcellularLocation>
        <location evidence="2">Microsome membrane</location>
        <topology evidence="2">Peripheral membrane protein</topology>
    </subcellularLocation>
</comment>
<keyword evidence="11 14" id="KW-0503">Monooxygenase</keyword>
<evidence type="ECO:0000256" key="7">
    <source>
        <dbReference type="ARBA" id="ARBA00022824"/>
    </source>
</evidence>
<keyword evidence="9 14" id="KW-0560">Oxidoreductase</keyword>
<dbReference type="PANTHER" id="PTHR24292:SF100">
    <property type="entry name" value="CYTOCHROME P450 6A16, ISOFORM B-RELATED"/>
    <property type="match status" value="1"/>
</dbReference>
<reference evidence="16" key="1">
    <citation type="submission" date="2025-08" db="UniProtKB">
        <authorList>
            <consortium name="RefSeq"/>
        </authorList>
    </citation>
    <scope>IDENTIFICATION</scope>
</reference>
<dbReference type="GeneID" id="105359491"/>
<feature type="binding site" description="axial binding residue" evidence="13">
    <location>
        <position position="152"/>
    </location>
    <ligand>
        <name>heme</name>
        <dbReference type="ChEBI" id="CHEBI:30413"/>
    </ligand>
    <ligandPart>
        <name>Fe</name>
        <dbReference type="ChEBI" id="CHEBI:18248"/>
    </ligandPart>
</feature>
<dbReference type="InterPro" id="IPR002401">
    <property type="entry name" value="Cyt_P450_E_grp-I"/>
</dbReference>
<keyword evidence="15" id="KW-1185">Reference proteome</keyword>
<evidence type="ECO:0000256" key="2">
    <source>
        <dbReference type="ARBA" id="ARBA00004174"/>
    </source>
</evidence>
<dbReference type="GO" id="GO:0020037">
    <property type="term" value="F:heme binding"/>
    <property type="evidence" value="ECO:0007669"/>
    <property type="project" value="InterPro"/>
</dbReference>
<name>A0AAJ6VL09_9HYME</name>
<evidence type="ECO:0000256" key="10">
    <source>
        <dbReference type="ARBA" id="ARBA00023004"/>
    </source>
</evidence>
<evidence type="ECO:0000256" key="1">
    <source>
        <dbReference type="ARBA" id="ARBA00001971"/>
    </source>
</evidence>
<evidence type="ECO:0000313" key="16">
    <source>
        <dbReference type="RefSeq" id="XP_011494406.1"/>
    </source>
</evidence>
<evidence type="ECO:0000256" key="9">
    <source>
        <dbReference type="ARBA" id="ARBA00023002"/>
    </source>
</evidence>
<evidence type="ECO:0000256" key="8">
    <source>
        <dbReference type="ARBA" id="ARBA00022848"/>
    </source>
</evidence>
<dbReference type="InterPro" id="IPR001128">
    <property type="entry name" value="Cyt_P450"/>
</dbReference>
<dbReference type="PROSITE" id="PS00086">
    <property type="entry name" value="CYTOCHROME_P450"/>
    <property type="match status" value="2"/>
</dbReference>
<dbReference type="KEGG" id="csol:105359491"/>
<dbReference type="SUPFAM" id="SSF48264">
    <property type="entry name" value="Cytochrome P450"/>
    <property type="match status" value="2"/>
</dbReference>
<keyword evidence="12" id="KW-0472">Membrane</keyword>
<sequence length="668" mass="76803">MEATAQAFVFFLAGFETSSSTVSFGLYELAANTELQEKLHKEIDDVLESPESFNFDSLMNMKYLDMVFNETLRKHSILPVLNRICVKDYQIPNSNYCIPKGMRIIIPVSGIHHDPKYYPDPEKFDPTRFNKENSAARHPGTYLPFGIGPRYCIGKRLGILQSKLILFILLNNYNFSVCEKTPKTLKYSLNSFGQKPNYNIYLRLTKRSGSCKKSYEKFKSHPFHGLYMFLTPTLMVNDPDLIKDILIKNFSHFVDRGIYSNEKADPLTGNLFQISGEKWKIIKAKCSVLFTSSKLKQLFPILTDIADEAINVSNENLANSDILELKDFLARIFTDMISSIIFGINSHSVRDPNNIFRQYGKLIIKAQPLILTLASFTPNILDILHIPFIDPKASKFLKKLIEDLIEKRHLEKEKRSDFLNRLIDLMETDQVVDNEDEESLINDIGEKNASRKLTVMEATAQAFVFFLAGFQNTSSTVSFSLYELAVNPDIQENLYNEIDEFLQSSETFNFDNLMKLKYLDMVLNETLRKHALLSILNRICVKDYQIPNSNYCIPKGMRIIIPVSGIHHDPNYYPDPEKFDPTRFSKENSADRHPATYLSFGIGPRYCFGKRLGLFQAKLILVIFLSHYKFSLSDKMSTPLRYSLNTFVQTPNGEVYLRIQKRNGINHS</sequence>
<dbReference type="RefSeq" id="XP_011494406.1">
    <property type="nucleotide sequence ID" value="XM_011496104.1"/>
</dbReference>
<evidence type="ECO:0000256" key="13">
    <source>
        <dbReference type="PIRSR" id="PIRSR602401-1"/>
    </source>
</evidence>
<dbReference type="PANTHER" id="PTHR24292">
    <property type="entry name" value="CYTOCHROME P450"/>
    <property type="match status" value="1"/>
</dbReference>
<proteinExistence type="inferred from homology"/>
<comment type="similarity">
    <text evidence="4 14">Belongs to the cytochrome P450 family.</text>
</comment>
<dbReference type="PRINTS" id="PR00385">
    <property type="entry name" value="P450"/>
</dbReference>
<dbReference type="AlphaFoldDB" id="A0AAJ6VL09"/>
<dbReference type="InterPro" id="IPR036396">
    <property type="entry name" value="Cyt_P450_sf"/>
</dbReference>
<keyword evidence="8" id="KW-0492">Microsome</keyword>
<evidence type="ECO:0000256" key="5">
    <source>
        <dbReference type="ARBA" id="ARBA00022617"/>
    </source>
</evidence>
<evidence type="ECO:0000256" key="11">
    <source>
        <dbReference type="ARBA" id="ARBA00023033"/>
    </source>
</evidence>
<dbReference type="GO" id="GO:0005789">
    <property type="term" value="C:endoplasmic reticulum membrane"/>
    <property type="evidence" value="ECO:0007669"/>
    <property type="project" value="UniProtKB-SubCell"/>
</dbReference>
<organism evidence="15 16">
    <name type="scientific">Ceratosolen solmsi marchali</name>
    <dbReference type="NCBI Taxonomy" id="326594"/>
    <lineage>
        <taxon>Eukaryota</taxon>
        <taxon>Metazoa</taxon>
        <taxon>Ecdysozoa</taxon>
        <taxon>Arthropoda</taxon>
        <taxon>Hexapoda</taxon>
        <taxon>Insecta</taxon>
        <taxon>Pterygota</taxon>
        <taxon>Neoptera</taxon>
        <taxon>Endopterygota</taxon>
        <taxon>Hymenoptera</taxon>
        <taxon>Apocrita</taxon>
        <taxon>Proctotrupomorpha</taxon>
        <taxon>Chalcidoidea</taxon>
        <taxon>Agaonidae</taxon>
        <taxon>Agaoninae</taxon>
        <taxon>Ceratosolen</taxon>
    </lineage>
</organism>
<dbReference type="FunFam" id="1.10.630.10:FF:000042">
    <property type="entry name" value="Cytochrome P450"/>
    <property type="match status" value="1"/>
</dbReference>
<dbReference type="Proteomes" id="UP000695007">
    <property type="component" value="Unplaced"/>
</dbReference>
<protein>
    <submittedName>
        <fullName evidence="16">Probable cytochrome P450 6a14</fullName>
    </submittedName>
</protein>
<evidence type="ECO:0000256" key="6">
    <source>
        <dbReference type="ARBA" id="ARBA00022723"/>
    </source>
</evidence>
<evidence type="ECO:0000256" key="14">
    <source>
        <dbReference type="RuleBase" id="RU000461"/>
    </source>
</evidence>
<dbReference type="GO" id="GO:0005506">
    <property type="term" value="F:iron ion binding"/>
    <property type="evidence" value="ECO:0007669"/>
    <property type="project" value="InterPro"/>
</dbReference>